<evidence type="ECO:0000256" key="1">
    <source>
        <dbReference type="SAM" id="MobiDB-lite"/>
    </source>
</evidence>
<evidence type="ECO:0000313" key="2">
    <source>
        <dbReference type="EMBL" id="EFA76145.1"/>
    </source>
</evidence>
<dbReference type="EMBL" id="ADBJ01000050">
    <property type="protein sequence ID" value="EFA76145.1"/>
    <property type="molecule type" value="Genomic_DNA"/>
</dbReference>
<keyword evidence="3" id="KW-1185">Reference proteome</keyword>
<feature type="region of interest" description="Disordered" evidence="1">
    <location>
        <begin position="178"/>
        <end position="205"/>
    </location>
</feature>
<name>D3BRW3_HETP5</name>
<protein>
    <submittedName>
        <fullName evidence="2">Uncharacterized protein</fullName>
    </submittedName>
</protein>
<sequence length="636" mass="74134">MEDVIIHMDIDDKYDRTNLGEVVVPSEDFKKLKEEIVILRNQNIQLNLILNTNTNMFNCKVQERDLSIKHQNNVINFMRKFYAHQASFKFDEYIPQAISDPKENQPSFIDPNLVSLALALNQKIAKYESLTAGFLEKDNILKEISDYIKSKNANTTTTHNDNDNNYNDNINYNNNCNSHSNNHNNNHNINHNNNNNNSYNNNGKQIVNYNLNNNIESHNGAQQQSTSNSMLAFRGSRKSHKIDIYLVKASNDDRNIISKFFYDNLHHSYNITFKNESQYNESISDTNKINPSIICYVLATGSSRITYEEYNDKLDHFKNKPNSILLLTLIRFGTNAGVPTLEIKDIDYIVINTTIVPGGNQKVVNSNNQLTKDAVTKIEMCIKSLYDKPKPYLNIIQILIFYIILNFSNLCKMEVDNNYSRTDSGDIIIPFEEFQKLRNSKVLLDKSNKYMKENEILINQIKQLNLILNTNMNMFNCSKCKHFAEFHKNEHNFSGLTKESTKKWMEKFPNIFKNKEVPFCTDETHQNLHKQLEEQRDLSIRYQTNYIKIQDDIKKLFYNYIDNFKFDEHIPLAISDPKENQPSYVHPNLVSLTLDLNQKIAKYESLTAGFLEKDNILKEISDYIRSINANRTTIYK</sequence>
<dbReference type="Proteomes" id="UP000001396">
    <property type="component" value="Unassembled WGS sequence"/>
</dbReference>
<dbReference type="InParanoid" id="D3BRW3"/>
<comment type="caution">
    <text evidence="2">The sequence shown here is derived from an EMBL/GenBank/DDBJ whole genome shotgun (WGS) entry which is preliminary data.</text>
</comment>
<organism evidence="2 3">
    <name type="scientific">Heterostelium pallidum (strain ATCC 26659 / Pp 5 / PN500)</name>
    <name type="common">Cellular slime mold</name>
    <name type="synonym">Polysphondylium pallidum</name>
    <dbReference type="NCBI Taxonomy" id="670386"/>
    <lineage>
        <taxon>Eukaryota</taxon>
        <taxon>Amoebozoa</taxon>
        <taxon>Evosea</taxon>
        <taxon>Eumycetozoa</taxon>
        <taxon>Dictyostelia</taxon>
        <taxon>Acytosteliales</taxon>
        <taxon>Acytosteliaceae</taxon>
        <taxon>Heterostelium</taxon>
    </lineage>
</organism>
<dbReference type="AlphaFoldDB" id="D3BRW3"/>
<gene>
    <name evidence="2" type="ORF">PPL_10726</name>
</gene>
<feature type="compositionally biased region" description="Low complexity" evidence="1">
    <location>
        <begin position="178"/>
        <end position="202"/>
    </location>
</feature>
<reference evidence="2 3" key="1">
    <citation type="journal article" date="2011" name="Genome Res.">
        <title>Phylogeny-wide analysis of social amoeba genomes highlights ancient origins for complex intercellular communication.</title>
        <authorList>
            <person name="Heidel A.J."/>
            <person name="Lawal H.M."/>
            <person name="Felder M."/>
            <person name="Schilde C."/>
            <person name="Helps N.R."/>
            <person name="Tunggal B."/>
            <person name="Rivero F."/>
            <person name="John U."/>
            <person name="Schleicher M."/>
            <person name="Eichinger L."/>
            <person name="Platzer M."/>
            <person name="Noegel A.A."/>
            <person name="Schaap P."/>
            <person name="Gloeckner G."/>
        </authorList>
    </citation>
    <scope>NUCLEOTIDE SEQUENCE [LARGE SCALE GENOMIC DNA]</scope>
    <source>
        <strain evidence="3">ATCC 26659 / Pp 5 / PN500</strain>
    </source>
</reference>
<dbReference type="RefSeq" id="XP_020428279.1">
    <property type="nucleotide sequence ID" value="XM_020581492.1"/>
</dbReference>
<accession>D3BRW3</accession>
<evidence type="ECO:0000313" key="3">
    <source>
        <dbReference type="Proteomes" id="UP000001396"/>
    </source>
</evidence>
<proteinExistence type="predicted"/>
<dbReference type="GeneID" id="31366195"/>